<dbReference type="InterPro" id="IPR011761">
    <property type="entry name" value="ATP-grasp"/>
</dbReference>
<dbReference type="SUPFAM" id="SSF51230">
    <property type="entry name" value="Single hybrid motif"/>
    <property type="match status" value="1"/>
</dbReference>
<dbReference type="SUPFAM" id="SSF56059">
    <property type="entry name" value="Glutathione synthetase ATP-binding domain-like"/>
    <property type="match status" value="1"/>
</dbReference>
<dbReference type="SUPFAM" id="SSF51246">
    <property type="entry name" value="Rudiment single hybrid motif"/>
    <property type="match status" value="1"/>
</dbReference>
<gene>
    <name evidence="11" type="ORF">R7226_00320</name>
</gene>
<keyword evidence="6" id="KW-0092">Biotin</keyword>
<dbReference type="InterPro" id="IPR011054">
    <property type="entry name" value="Rudment_hybrid_motif"/>
</dbReference>
<dbReference type="InterPro" id="IPR000089">
    <property type="entry name" value="Biotin_lipoyl"/>
</dbReference>
<comment type="caution">
    <text evidence="11">The sequence shown here is derived from an EMBL/GenBank/DDBJ whole genome shotgun (WGS) entry which is preliminary data.</text>
</comment>
<dbReference type="PROSITE" id="PS50968">
    <property type="entry name" value="BIOTINYL_LIPOYL"/>
    <property type="match status" value="1"/>
</dbReference>
<evidence type="ECO:0000313" key="11">
    <source>
        <dbReference type="EMBL" id="MDW5592759.1"/>
    </source>
</evidence>
<dbReference type="Pfam" id="PF02785">
    <property type="entry name" value="Biotin_carb_C"/>
    <property type="match status" value="1"/>
</dbReference>
<feature type="domain" description="Lipoyl-binding" evidence="8">
    <location>
        <begin position="584"/>
        <end position="660"/>
    </location>
</feature>
<evidence type="ECO:0000256" key="5">
    <source>
        <dbReference type="ARBA" id="ARBA00022840"/>
    </source>
</evidence>
<evidence type="ECO:0000256" key="1">
    <source>
        <dbReference type="ARBA" id="ARBA00001953"/>
    </source>
</evidence>
<dbReference type="PROSITE" id="PS50975">
    <property type="entry name" value="ATP_GRASP"/>
    <property type="match status" value="1"/>
</dbReference>
<evidence type="ECO:0000313" key="12">
    <source>
        <dbReference type="Proteomes" id="UP001284601"/>
    </source>
</evidence>
<protein>
    <recommendedName>
        <fullName evidence="2">biotin carboxylase</fullName>
        <ecNumber evidence="2">6.3.4.14</ecNumber>
    </recommendedName>
</protein>
<dbReference type="PROSITE" id="PS00867">
    <property type="entry name" value="CPSASE_2"/>
    <property type="match status" value="1"/>
</dbReference>
<dbReference type="InterPro" id="IPR005482">
    <property type="entry name" value="Biotin_COase_C"/>
</dbReference>
<dbReference type="SUPFAM" id="SSF52440">
    <property type="entry name" value="PreATP-grasp domain"/>
    <property type="match status" value="1"/>
</dbReference>
<dbReference type="EC" id="6.3.4.14" evidence="2"/>
<organism evidence="11 12">
    <name type="scientific">Conexibacter stalactiti</name>
    <dbReference type="NCBI Taxonomy" id="1940611"/>
    <lineage>
        <taxon>Bacteria</taxon>
        <taxon>Bacillati</taxon>
        <taxon>Actinomycetota</taxon>
        <taxon>Thermoleophilia</taxon>
        <taxon>Solirubrobacterales</taxon>
        <taxon>Conexibacteraceae</taxon>
        <taxon>Conexibacter</taxon>
    </lineage>
</organism>
<dbReference type="CDD" id="cd06850">
    <property type="entry name" value="biotinyl_domain"/>
    <property type="match status" value="1"/>
</dbReference>
<keyword evidence="5 7" id="KW-0067">ATP-binding</keyword>
<dbReference type="InterPro" id="IPR011053">
    <property type="entry name" value="Single_hybrid_motif"/>
</dbReference>
<dbReference type="InterPro" id="IPR005481">
    <property type="entry name" value="BC-like_N"/>
</dbReference>
<evidence type="ECO:0000256" key="7">
    <source>
        <dbReference type="PROSITE-ProRule" id="PRU00409"/>
    </source>
</evidence>
<dbReference type="Gene3D" id="3.30.470.20">
    <property type="entry name" value="ATP-grasp fold, B domain"/>
    <property type="match status" value="1"/>
</dbReference>
<name>A0ABU4HL87_9ACTN</name>
<dbReference type="PANTHER" id="PTHR18866">
    <property type="entry name" value="CARBOXYLASE:PYRUVATE/ACETYL-COA/PROPIONYL-COA CARBOXYLASE"/>
    <property type="match status" value="1"/>
</dbReference>
<dbReference type="EMBL" id="JAWSTH010000001">
    <property type="protein sequence ID" value="MDW5592759.1"/>
    <property type="molecule type" value="Genomic_DNA"/>
</dbReference>
<accession>A0ABU4HL87</accession>
<proteinExistence type="predicted"/>
<dbReference type="RefSeq" id="WP_318595018.1">
    <property type="nucleotide sequence ID" value="NZ_JAWSTH010000001.1"/>
</dbReference>
<dbReference type="Pfam" id="PF00364">
    <property type="entry name" value="Biotin_lipoyl"/>
    <property type="match status" value="1"/>
</dbReference>
<dbReference type="Pfam" id="PF21139">
    <property type="entry name" value="BT_MCC_alpha"/>
    <property type="match status" value="1"/>
</dbReference>
<keyword evidence="3" id="KW-0436">Ligase</keyword>
<evidence type="ECO:0000256" key="6">
    <source>
        <dbReference type="ARBA" id="ARBA00023267"/>
    </source>
</evidence>
<feature type="domain" description="ATP-grasp" evidence="9">
    <location>
        <begin position="125"/>
        <end position="328"/>
    </location>
</feature>
<evidence type="ECO:0000256" key="3">
    <source>
        <dbReference type="ARBA" id="ARBA00022598"/>
    </source>
</evidence>
<comment type="cofactor">
    <cofactor evidence="1">
        <name>biotin</name>
        <dbReference type="ChEBI" id="CHEBI:57586"/>
    </cofactor>
</comment>
<dbReference type="InterPro" id="IPR005479">
    <property type="entry name" value="CPAse_ATP-bd"/>
</dbReference>
<dbReference type="SMART" id="SM00878">
    <property type="entry name" value="Biotin_carb_C"/>
    <property type="match status" value="1"/>
</dbReference>
<dbReference type="InterPro" id="IPR016185">
    <property type="entry name" value="PreATP-grasp_dom_sf"/>
</dbReference>
<evidence type="ECO:0000256" key="2">
    <source>
        <dbReference type="ARBA" id="ARBA00013263"/>
    </source>
</evidence>
<sequence>MPELDVLSPVLVANRGEIAVRLCATLKRLGLRSVAVYSDADAEAPHVRAADTAVRIGPADARRSYLSIEALLDAARASAARSVHPGYGFLAESAAFAQAVADAGLTWIGPPPSAIELMGDKARAKQLAREAGVPVVPGLDGADLTPGQIEAFAAEHGFPIVVKAVAGGGGKGMRVVRAAGELSGAVDAARREAKAAFGDDRVLVERYLERPRHIEVQVLADAHGAVVHLGERECSLQRRHQKVVEEAPSPVVDPDWREEMGAAAVRLARACGYVGAGTVELIVPGARNGVLPDDFFFLEMNTRLQVEHPVTELVYGIDLVEQQLRVAAGASLGLRQSDLTPSGHAVEARLYAEDPAAGFLPSTGVVRRWRPPTGEGIRVDGALVDGLAVETHYDPMVAKVIAHGPDRATALGRLERALGELELLGVTTNAAFTRSLLGRSDVRAGELDTGLLERLLAAGDGAAVAPPAELLPAAALTLALLDAEALAQRTSVPLGWRSDGSPGTWRRRVTVGDDVVELVVRGATVSVRRWSWQGRARRLGEGSVEVELDGVASRCSFAVDPLDGRLWIGRDGHQLELTPARAGGGDLSATGDSLAAPMPGTVLFVHVSDGDQVSAGDVLVVLESMKMELSVSAPHDGTVGGLSVKPGDKVRLREILLEVHA</sequence>
<reference evidence="12" key="1">
    <citation type="submission" date="2023-07" db="EMBL/GenBank/DDBJ databases">
        <title>Conexibacter stalactiti sp. nov., isolated from stalactites in a lava cave and emended description of the genus Conexibacter.</title>
        <authorList>
            <person name="Lee S.D."/>
        </authorList>
    </citation>
    <scope>NUCLEOTIDE SEQUENCE [LARGE SCALE GENOMIC DNA]</scope>
    <source>
        <strain evidence="12">KCTC 39840</strain>
    </source>
</reference>
<evidence type="ECO:0000259" key="10">
    <source>
        <dbReference type="PROSITE" id="PS50979"/>
    </source>
</evidence>
<keyword evidence="12" id="KW-1185">Reference proteome</keyword>
<evidence type="ECO:0000256" key="4">
    <source>
        <dbReference type="ARBA" id="ARBA00022741"/>
    </source>
</evidence>
<dbReference type="PROSITE" id="PS50979">
    <property type="entry name" value="BC"/>
    <property type="match status" value="1"/>
</dbReference>
<dbReference type="Pfam" id="PF00289">
    <property type="entry name" value="Biotin_carb_N"/>
    <property type="match status" value="1"/>
</dbReference>
<dbReference type="InterPro" id="IPR050856">
    <property type="entry name" value="Biotin_carboxylase_complex"/>
</dbReference>
<dbReference type="InterPro" id="IPR011764">
    <property type="entry name" value="Biotin_carboxylation_dom"/>
</dbReference>
<dbReference type="Gene3D" id="2.40.50.100">
    <property type="match status" value="1"/>
</dbReference>
<dbReference type="Pfam" id="PF02786">
    <property type="entry name" value="CPSase_L_D2"/>
    <property type="match status" value="1"/>
</dbReference>
<dbReference type="Proteomes" id="UP001284601">
    <property type="component" value="Unassembled WGS sequence"/>
</dbReference>
<evidence type="ECO:0000259" key="8">
    <source>
        <dbReference type="PROSITE" id="PS50968"/>
    </source>
</evidence>
<feature type="domain" description="Biotin carboxylation" evidence="10">
    <location>
        <begin position="6"/>
        <end position="457"/>
    </location>
</feature>
<keyword evidence="4 7" id="KW-0547">Nucleotide-binding</keyword>
<dbReference type="PANTHER" id="PTHR18866:SF33">
    <property type="entry name" value="METHYLCROTONOYL-COA CARBOXYLASE SUBUNIT ALPHA, MITOCHONDRIAL-RELATED"/>
    <property type="match status" value="1"/>
</dbReference>
<dbReference type="InterPro" id="IPR048429">
    <property type="entry name" value="MCC_alpha_BT"/>
</dbReference>
<evidence type="ECO:0000259" key="9">
    <source>
        <dbReference type="PROSITE" id="PS50975"/>
    </source>
</evidence>